<evidence type="ECO:0000256" key="2">
    <source>
        <dbReference type="ARBA" id="ARBA00006275"/>
    </source>
</evidence>
<keyword evidence="4" id="KW-0472">Membrane</keyword>
<feature type="region of interest" description="Disordered" evidence="6">
    <location>
        <begin position="290"/>
        <end position="314"/>
    </location>
</feature>
<feature type="domain" description="SusD-like N-terminal" evidence="8">
    <location>
        <begin position="95"/>
        <end position="221"/>
    </location>
</feature>
<dbReference type="Pfam" id="PF07980">
    <property type="entry name" value="SusD_RagB"/>
    <property type="match status" value="1"/>
</dbReference>
<dbReference type="InterPro" id="IPR012944">
    <property type="entry name" value="SusD_RagB_dom"/>
</dbReference>
<evidence type="ECO:0000256" key="1">
    <source>
        <dbReference type="ARBA" id="ARBA00004442"/>
    </source>
</evidence>
<gene>
    <name evidence="9" type="ORF">SAMN05444277_102223</name>
</gene>
<organism evidence="9 10">
    <name type="scientific">Parafilimonas terrae</name>
    <dbReference type="NCBI Taxonomy" id="1465490"/>
    <lineage>
        <taxon>Bacteria</taxon>
        <taxon>Pseudomonadati</taxon>
        <taxon>Bacteroidota</taxon>
        <taxon>Chitinophagia</taxon>
        <taxon>Chitinophagales</taxon>
        <taxon>Chitinophagaceae</taxon>
        <taxon>Parafilimonas</taxon>
    </lineage>
</organism>
<dbReference type="Proteomes" id="UP000199031">
    <property type="component" value="Unassembled WGS sequence"/>
</dbReference>
<name>A0A1I5TQL6_9BACT</name>
<dbReference type="EMBL" id="FOXQ01000002">
    <property type="protein sequence ID" value="SFP84646.1"/>
    <property type="molecule type" value="Genomic_DNA"/>
</dbReference>
<accession>A0A1I5TQL6</accession>
<dbReference type="Gene3D" id="1.25.40.390">
    <property type="match status" value="1"/>
</dbReference>
<evidence type="ECO:0000313" key="10">
    <source>
        <dbReference type="Proteomes" id="UP000199031"/>
    </source>
</evidence>
<feature type="domain" description="RagB/SusD" evidence="7">
    <location>
        <begin position="275"/>
        <end position="591"/>
    </location>
</feature>
<keyword evidence="10" id="KW-1185">Reference proteome</keyword>
<dbReference type="GO" id="GO:0009279">
    <property type="term" value="C:cell outer membrane"/>
    <property type="evidence" value="ECO:0007669"/>
    <property type="project" value="UniProtKB-SubCell"/>
</dbReference>
<comment type="similarity">
    <text evidence="2">Belongs to the SusD family.</text>
</comment>
<evidence type="ECO:0000259" key="8">
    <source>
        <dbReference type="Pfam" id="PF14322"/>
    </source>
</evidence>
<dbReference type="PROSITE" id="PS51257">
    <property type="entry name" value="PROKAR_LIPOPROTEIN"/>
    <property type="match status" value="1"/>
</dbReference>
<keyword evidence="3" id="KW-0732">Signal</keyword>
<dbReference type="Pfam" id="PF14322">
    <property type="entry name" value="SusD-like_3"/>
    <property type="match status" value="1"/>
</dbReference>
<protein>
    <submittedName>
        <fullName evidence="9">Starch-binding associating with outer membrane</fullName>
    </submittedName>
</protein>
<evidence type="ECO:0000256" key="3">
    <source>
        <dbReference type="ARBA" id="ARBA00022729"/>
    </source>
</evidence>
<sequence>MKKLNIFFTLAIAALILIVSSCSKVLDKRDLTALQPDLVFGDSNLSVGYIDYVYNQNLPVWGGTSGTLADRSDESYGDNKYVEGSITIDDVTDFGTSLTATSSPWYKIRAINDCIERVEAGSISQTLKNAIKGQAYFFRAWRYFELVKLYGGVPLVLHTLPAVGDANKEAAMLPRNKTSECIAQIVSDLDSSALLLPGKWSSSNDWGRITSGAAKALKGRVLTYWASPEFNPTQLADRWEAAYQANTDAKTTLEANGFGLNPDYANMWYEEVNNPEAVFVTGYNNSSDDQFKKNNPFDNPTRPKVAGGSGSSNQPVRELVDAYPMKDGKQPGSGIYAYNAQTFYNNRDPRFYATIAYNGCTWTLNGTEYPRFWFYYAEGSTYAPFTADSKETSPTNTGFFCRKAINPDLPVSAVPYCGTDWMEIRFAEVLLNLAEAACGTNRLSEAYTLLEAIRKRAGIEEGADGLYGLQAGMSQSQMRDAILLERKIEFAFEGKRYWDMRRYKLFETVLNGKRRTGTTYTFQPSADIPTHDDFLAVRDNITLDSAYNNNMLLQPKEMDSYDINWQSNYYFFGLPQASLDNNPSLEQTTGWPNGTFDPLQ</sequence>
<comment type="subcellular location">
    <subcellularLocation>
        <location evidence="1">Cell outer membrane</location>
    </subcellularLocation>
</comment>
<evidence type="ECO:0000256" key="5">
    <source>
        <dbReference type="ARBA" id="ARBA00023237"/>
    </source>
</evidence>
<evidence type="ECO:0000259" key="7">
    <source>
        <dbReference type="Pfam" id="PF07980"/>
    </source>
</evidence>
<proteinExistence type="inferred from homology"/>
<dbReference type="AlphaFoldDB" id="A0A1I5TQL6"/>
<dbReference type="OrthoDB" id="5694214at2"/>
<dbReference type="RefSeq" id="WP_090655884.1">
    <property type="nucleotide sequence ID" value="NZ_FOXQ01000002.1"/>
</dbReference>
<keyword evidence="5" id="KW-0998">Cell outer membrane</keyword>
<dbReference type="InterPro" id="IPR011990">
    <property type="entry name" value="TPR-like_helical_dom_sf"/>
</dbReference>
<evidence type="ECO:0000256" key="4">
    <source>
        <dbReference type="ARBA" id="ARBA00023136"/>
    </source>
</evidence>
<evidence type="ECO:0000256" key="6">
    <source>
        <dbReference type="SAM" id="MobiDB-lite"/>
    </source>
</evidence>
<dbReference type="InterPro" id="IPR033985">
    <property type="entry name" value="SusD-like_N"/>
</dbReference>
<dbReference type="SUPFAM" id="SSF48452">
    <property type="entry name" value="TPR-like"/>
    <property type="match status" value="1"/>
</dbReference>
<dbReference type="STRING" id="1465490.SAMN05444277_102223"/>
<evidence type="ECO:0000313" key="9">
    <source>
        <dbReference type="EMBL" id="SFP84646.1"/>
    </source>
</evidence>
<reference evidence="9 10" key="1">
    <citation type="submission" date="2016-10" db="EMBL/GenBank/DDBJ databases">
        <authorList>
            <person name="de Groot N.N."/>
        </authorList>
    </citation>
    <scope>NUCLEOTIDE SEQUENCE [LARGE SCALE GENOMIC DNA]</scope>
    <source>
        <strain evidence="9 10">DSM 28286</strain>
    </source>
</reference>